<dbReference type="GO" id="GO:0036297">
    <property type="term" value="P:interstrand cross-link repair"/>
    <property type="evidence" value="ECO:0007669"/>
    <property type="project" value="TreeGrafter"/>
</dbReference>
<dbReference type="Gene3D" id="3.90.320.10">
    <property type="match status" value="1"/>
</dbReference>
<dbReference type="GeneID" id="105006737"/>
<evidence type="ECO:0000313" key="3">
    <source>
        <dbReference type="Proteomes" id="UP000265140"/>
    </source>
</evidence>
<dbReference type="InterPro" id="IPR019190">
    <property type="entry name" value="EXOV"/>
</dbReference>
<keyword evidence="3" id="KW-1185">Reference proteome</keyword>
<organism evidence="2 3">
    <name type="scientific">Esox lucius</name>
    <name type="common">Northern pike</name>
    <dbReference type="NCBI Taxonomy" id="8010"/>
    <lineage>
        <taxon>Eukaryota</taxon>
        <taxon>Metazoa</taxon>
        <taxon>Chordata</taxon>
        <taxon>Craniata</taxon>
        <taxon>Vertebrata</taxon>
        <taxon>Euteleostomi</taxon>
        <taxon>Actinopterygii</taxon>
        <taxon>Neopterygii</taxon>
        <taxon>Teleostei</taxon>
        <taxon>Protacanthopterygii</taxon>
        <taxon>Esociformes</taxon>
        <taxon>Esocidae</taxon>
        <taxon>Esox</taxon>
    </lineage>
</organism>
<dbReference type="PANTHER" id="PTHR14464:SF4">
    <property type="entry name" value="EXONUCLEASE V"/>
    <property type="match status" value="1"/>
</dbReference>
<dbReference type="InterPro" id="IPR011604">
    <property type="entry name" value="PDDEXK-like_dom_sf"/>
</dbReference>
<dbReference type="GO" id="GO:0005634">
    <property type="term" value="C:nucleus"/>
    <property type="evidence" value="ECO:0007669"/>
    <property type="project" value="TreeGrafter"/>
</dbReference>
<dbReference type="Proteomes" id="UP000265140">
    <property type="component" value="Chromosome 1"/>
</dbReference>
<dbReference type="AlphaFoldDB" id="A0AAY5LDG9"/>
<reference evidence="2" key="2">
    <citation type="submission" date="2025-08" db="UniProtKB">
        <authorList>
            <consortium name="Ensembl"/>
        </authorList>
    </citation>
    <scope>IDENTIFICATION</scope>
</reference>
<dbReference type="RefSeq" id="XP_028969603.2">
    <property type="nucleotide sequence ID" value="XM_029113770.2"/>
</dbReference>
<dbReference type="Pfam" id="PF09810">
    <property type="entry name" value="Exo5"/>
    <property type="match status" value="3"/>
</dbReference>
<name>A0AAY5LDG9_ESOLU</name>
<comment type="similarity">
    <text evidence="1">Belongs to the EXO5 family.</text>
</comment>
<dbReference type="GeneTree" id="ENSGT00390000015205"/>
<dbReference type="GO" id="GO:0045145">
    <property type="term" value="F:single-stranded DNA 5'-3' DNA exonuclease activity"/>
    <property type="evidence" value="ECO:0007669"/>
    <property type="project" value="InterPro"/>
</dbReference>
<dbReference type="PANTHER" id="PTHR14464">
    <property type="entry name" value="EXONUCLEASE V"/>
    <property type="match status" value="1"/>
</dbReference>
<dbReference type="Ensembl" id="ENSELUT00000111470.1">
    <property type="protein sequence ID" value="ENSELUP00000097862.1"/>
    <property type="gene ID" value="ENSELUG00000007544.3"/>
</dbReference>
<proteinExistence type="inferred from homology"/>
<evidence type="ECO:0000313" key="2">
    <source>
        <dbReference type="Ensembl" id="ENSELUP00000097862.1"/>
    </source>
</evidence>
<reference evidence="2" key="3">
    <citation type="submission" date="2025-09" db="UniProtKB">
        <authorList>
            <consortium name="Ensembl"/>
        </authorList>
    </citation>
    <scope>IDENTIFICATION</scope>
</reference>
<sequence length="503" mass="55533">MTSLIPDEGAIVTPGDMTSLIPDEGAIVTSGDMTSLIPEGDMTSLIPDEGAVVTPGDMTSLIPDEGAVVTPGDMTSLIPEGDMTSLIPDEGAVVTPGDMTSLIPNEGTNETPSLVPSNSLSTATVCVGDDGQTLAKTEEMINGLIKKRPHLSRFERLSKNRSAACLTVPDQTPMERFNKRHLSVTQLCEQSWCEIKVIYGFLQPHVKRREMKKSAVITGSSIHLARELEANPDAVTFVVQTREDREALKLMKLTQMVSGLKAGQLVREFPVFGVLEGVFFLGVVDELYHNESGELVLKELKTRSHNSLPHPAQSKGHFLQVGLYKLLFDSMVQGSMTRLNLLQYLKLQPHQAFGSELQIYAQKLGLPAVTFGELVDHFLNVLNFCNLQAVNKLTLEYIHQRSGSLVGSIEVEFNEAQLRAELRGYLAFWRGQREPQGVDVENIEEAWKCSMCPYEESCDWRTSKLQEVIVDGNKKTRFDGFKSGSSNSKCYQLEVPQLEVGQD</sequence>
<dbReference type="CTD" id="64789"/>
<protein>
    <submittedName>
        <fullName evidence="2">Exonuclease 5</fullName>
    </submittedName>
</protein>
<dbReference type="RefSeq" id="XP_028969614.2">
    <property type="nucleotide sequence ID" value="XM_029113781.2"/>
</dbReference>
<accession>A0AAY5LDG9</accession>
<reference evidence="2 3" key="1">
    <citation type="submission" date="2020-02" db="EMBL/GenBank/DDBJ databases">
        <title>Esox lucius (northern pike) genome, fEsoLuc1, primary haplotype.</title>
        <authorList>
            <person name="Myers G."/>
            <person name="Karagic N."/>
            <person name="Meyer A."/>
            <person name="Pippel M."/>
            <person name="Reichard M."/>
            <person name="Winkler S."/>
            <person name="Tracey A."/>
            <person name="Sims Y."/>
            <person name="Howe K."/>
            <person name="Rhie A."/>
            <person name="Formenti G."/>
            <person name="Durbin R."/>
            <person name="Fedrigo O."/>
            <person name="Jarvis E.D."/>
        </authorList>
    </citation>
    <scope>NUCLEOTIDE SEQUENCE [LARGE SCALE GENOMIC DNA]</scope>
</reference>
<evidence type="ECO:0000256" key="1">
    <source>
        <dbReference type="ARBA" id="ARBA00009797"/>
    </source>
</evidence>